<sequence>MRTYLSISNRNSNCFTNEITSKINSNNRWIILFNKALRATNTRTLFFYFTAPFLFILILSSQLQLLIHSYKTGKEIIAVPTNTAEKKTNQYIQNIIIQIRSLKKSICQENNLNSYNFIKGIYFSGSIALESFAHHTYLKKTFFVKPI</sequence>
<dbReference type="EMBL" id="FRCL01000005">
    <property type="protein sequence ID" value="SHM54813.1"/>
    <property type="molecule type" value="Genomic_DNA"/>
</dbReference>
<gene>
    <name evidence="2" type="ORF">SAMN05216269_10542</name>
</gene>
<proteinExistence type="predicted"/>
<dbReference type="AlphaFoldDB" id="A0A1M7JQ20"/>
<evidence type="ECO:0000256" key="1">
    <source>
        <dbReference type="SAM" id="Phobius"/>
    </source>
</evidence>
<evidence type="ECO:0000313" key="3">
    <source>
        <dbReference type="Proteomes" id="UP000184092"/>
    </source>
</evidence>
<evidence type="ECO:0000313" key="2">
    <source>
        <dbReference type="EMBL" id="SHM54813.1"/>
    </source>
</evidence>
<dbReference type="STRING" id="178356.SAMN05216269_10542"/>
<keyword evidence="1" id="KW-0812">Transmembrane</keyword>
<accession>A0A1M7JQ20</accession>
<organism evidence="2 3">
    <name type="scientific">Flavobacterium xinjiangense</name>
    <dbReference type="NCBI Taxonomy" id="178356"/>
    <lineage>
        <taxon>Bacteria</taxon>
        <taxon>Pseudomonadati</taxon>
        <taxon>Bacteroidota</taxon>
        <taxon>Flavobacteriia</taxon>
        <taxon>Flavobacteriales</taxon>
        <taxon>Flavobacteriaceae</taxon>
        <taxon>Flavobacterium</taxon>
    </lineage>
</organism>
<name>A0A1M7JQ20_9FLAO</name>
<protein>
    <submittedName>
        <fullName evidence="2">Uncharacterized protein</fullName>
    </submittedName>
</protein>
<dbReference type="Proteomes" id="UP000184092">
    <property type="component" value="Unassembled WGS sequence"/>
</dbReference>
<reference evidence="3" key="1">
    <citation type="submission" date="2016-11" db="EMBL/GenBank/DDBJ databases">
        <authorList>
            <person name="Varghese N."/>
            <person name="Submissions S."/>
        </authorList>
    </citation>
    <scope>NUCLEOTIDE SEQUENCE [LARGE SCALE GENOMIC DNA]</scope>
    <source>
        <strain evidence="3">CGMCC 1.2749</strain>
    </source>
</reference>
<feature type="transmembrane region" description="Helical" evidence="1">
    <location>
        <begin position="45"/>
        <end position="67"/>
    </location>
</feature>
<keyword evidence="1" id="KW-0472">Membrane</keyword>
<keyword evidence="1" id="KW-1133">Transmembrane helix</keyword>
<keyword evidence="3" id="KW-1185">Reference proteome</keyword>